<organism evidence="5 6">
    <name type="scientific">Candidatus Methanoperedens nitratireducens</name>
    <dbReference type="NCBI Taxonomy" id="1392998"/>
    <lineage>
        <taxon>Archaea</taxon>
        <taxon>Methanobacteriati</taxon>
        <taxon>Methanobacteriota</taxon>
        <taxon>Stenosarchaea group</taxon>
        <taxon>Methanomicrobia</taxon>
        <taxon>Methanosarcinales</taxon>
        <taxon>ANME-2 cluster</taxon>
        <taxon>Candidatus Methanoperedentaceae</taxon>
        <taxon>Candidatus Methanoperedens</taxon>
    </lineage>
</organism>
<evidence type="ECO:0000313" key="5">
    <source>
        <dbReference type="EMBL" id="KPQ44114.1"/>
    </source>
</evidence>
<dbReference type="InterPro" id="IPR036786">
    <property type="entry name" value="Ribosome_mat_SBDS_N_sf"/>
</dbReference>
<evidence type="ECO:0000259" key="4">
    <source>
        <dbReference type="Pfam" id="PF20268"/>
    </source>
</evidence>
<dbReference type="Pfam" id="PF20268">
    <property type="entry name" value="SBDS_C"/>
    <property type="match status" value="1"/>
</dbReference>
<accession>A0A0N8KR70</accession>
<dbReference type="Pfam" id="PF01172">
    <property type="entry name" value="SBDS_N"/>
    <property type="match status" value="1"/>
</dbReference>
<dbReference type="InterPro" id="IPR039100">
    <property type="entry name" value="Sdo1/SBDS-like"/>
</dbReference>
<dbReference type="Pfam" id="PF09377">
    <property type="entry name" value="SBDS_domain_II"/>
    <property type="match status" value="1"/>
</dbReference>
<dbReference type="PANTHER" id="PTHR10927:SF4">
    <property type="entry name" value="RIBOSOME MATURATION PROTEIN SDO1 HOMOLOG"/>
    <property type="match status" value="1"/>
</dbReference>
<evidence type="ECO:0000313" key="6">
    <source>
        <dbReference type="Proteomes" id="UP000050360"/>
    </source>
</evidence>
<dbReference type="Gene3D" id="3.30.70.240">
    <property type="match status" value="1"/>
</dbReference>
<reference evidence="5 6" key="1">
    <citation type="submission" date="2015-09" db="EMBL/GenBank/DDBJ databases">
        <title>A metagenomics-based metabolic model of nitrate-dependent anaerobic oxidation of methane by Methanoperedens-like archaea.</title>
        <authorList>
            <person name="Arshad A."/>
            <person name="Speth D.R."/>
            <person name="De Graaf R.M."/>
            <person name="Op Den Camp H.J."/>
            <person name="Jetten M.S."/>
            <person name="Welte C.U."/>
        </authorList>
    </citation>
    <scope>NUCLEOTIDE SEQUENCE [LARGE SCALE GENOMIC DNA]</scope>
</reference>
<dbReference type="PATRIC" id="fig|1719120.3.peg.1408"/>
<dbReference type="InterPro" id="IPR035647">
    <property type="entry name" value="EFG_III/V"/>
</dbReference>
<comment type="similarity">
    <text evidence="1">Belongs to the SDO1/SBDS family.</text>
</comment>
<dbReference type="Proteomes" id="UP000050360">
    <property type="component" value="Unassembled WGS sequence"/>
</dbReference>
<evidence type="ECO:0000259" key="3">
    <source>
        <dbReference type="Pfam" id="PF09377"/>
    </source>
</evidence>
<dbReference type="GO" id="GO:0042256">
    <property type="term" value="P:cytosolic ribosome assembly"/>
    <property type="evidence" value="ECO:0007669"/>
    <property type="project" value="InterPro"/>
</dbReference>
<dbReference type="EMBL" id="LKCM01000107">
    <property type="protein sequence ID" value="KPQ44114.1"/>
    <property type="molecule type" value="Genomic_DNA"/>
</dbReference>
<dbReference type="SUPFAM" id="SSF89895">
    <property type="entry name" value="FYSH domain"/>
    <property type="match status" value="1"/>
</dbReference>
<sequence>MVTLDESIIARLKTHGKTFEVFVEPEGALAYKKGDPVKIENILAVEEVFEDAKNGDRPNEQDVINAFGTTDALKIAEKIITDGELHLTTEQKKKIQDEKRHRVISIIATNAINPQTKGPHPPARIEAAMNEAGVHIDPMKNVDELVEIAMKAIRPIIPIRFEEVKIAIKLPAEYAVKAYGGVAGFGTLTKQEWQNDGSWIGVLTIPAGRQDELYSLLNRLTKGSAETKFLK</sequence>
<dbReference type="SUPFAM" id="SSF109728">
    <property type="entry name" value="Hypothetical protein AF0491, middle domain"/>
    <property type="match status" value="1"/>
</dbReference>
<dbReference type="AlphaFoldDB" id="A0A0N8KR70"/>
<feature type="domain" description="Ribosome maturation protein SDO1/SBDS N-terminal" evidence="2">
    <location>
        <begin position="8"/>
        <end position="93"/>
    </location>
</feature>
<dbReference type="InterPro" id="IPR019783">
    <property type="entry name" value="SDO1/SBDS_N"/>
</dbReference>
<proteinExistence type="inferred from homology"/>
<gene>
    <name evidence="5" type="ORF">MPEBLZ_01310</name>
</gene>
<dbReference type="Gene3D" id="3.30.1250.10">
    <property type="entry name" value="Ribosome maturation protein SBDS, N-terminal domain"/>
    <property type="match status" value="1"/>
</dbReference>
<feature type="domain" description="Ribosome maturation protein SDO1/SBDS central" evidence="3">
    <location>
        <begin position="102"/>
        <end position="162"/>
    </location>
</feature>
<dbReference type="InterPro" id="IPR002140">
    <property type="entry name" value="Sdo1/SBDS"/>
</dbReference>
<dbReference type="InterPro" id="IPR018978">
    <property type="entry name" value="SDO1/SBDS_central"/>
</dbReference>
<dbReference type="InterPro" id="IPR037188">
    <property type="entry name" value="Sdo1/SBDS_central_sf"/>
</dbReference>
<dbReference type="SUPFAM" id="SSF54980">
    <property type="entry name" value="EF-G C-terminal domain-like"/>
    <property type="match status" value="1"/>
</dbReference>
<dbReference type="NCBIfam" id="TIGR00291">
    <property type="entry name" value="RNA_SBDS"/>
    <property type="match status" value="1"/>
</dbReference>
<evidence type="ECO:0000256" key="1">
    <source>
        <dbReference type="ARBA" id="ARBA00007433"/>
    </source>
</evidence>
<dbReference type="PANTHER" id="PTHR10927">
    <property type="entry name" value="RIBOSOME MATURATION PROTEIN SBDS"/>
    <property type="match status" value="1"/>
</dbReference>
<dbReference type="InterPro" id="IPR046928">
    <property type="entry name" value="SDO1/SBDS_C"/>
</dbReference>
<dbReference type="Gene3D" id="1.10.10.900">
    <property type="entry name" value="SBDS protein C-terminal domain, subdomain 1"/>
    <property type="match status" value="1"/>
</dbReference>
<name>A0A0N8KR70_9EURY</name>
<comment type="caution">
    <text evidence="5">The sequence shown here is derived from an EMBL/GenBank/DDBJ whole genome shotgun (WGS) entry which is preliminary data.</text>
</comment>
<evidence type="ECO:0000259" key="2">
    <source>
        <dbReference type="Pfam" id="PF01172"/>
    </source>
</evidence>
<feature type="domain" description="Ribosome maturation protein SDO1/SBDS C-terminal" evidence="4">
    <location>
        <begin position="164"/>
        <end position="230"/>
    </location>
</feature>
<protein>
    <submittedName>
        <fullName evidence="5">Putative RNA-associated protein</fullName>
    </submittedName>
</protein>